<dbReference type="KEGG" id="bsed:DN745_07135"/>
<dbReference type="InterPro" id="IPR012505">
    <property type="entry name" value="YbbR"/>
</dbReference>
<keyword evidence="3" id="KW-0548">Nucleotidyltransferase</keyword>
<evidence type="ECO:0000256" key="3">
    <source>
        <dbReference type="ARBA" id="ARBA00022695"/>
    </source>
</evidence>
<dbReference type="AlphaFoldDB" id="A0A2Z4FJR8"/>
<keyword evidence="4" id="KW-0547">Nucleotide-binding</keyword>
<evidence type="ECO:0000256" key="5">
    <source>
        <dbReference type="ARBA" id="ARBA00022840"/>
    </source>
</evidence>
<dbReference type="RefSeq" id="WP_111333368.1">
    <property type="nucleotide sequence ID" value="NZ_CP030032.1"/>
</dbReference>
<keyword evidence="2" id="KW-0808">Transferase</keyword>
<keyword evidence="5" id="KW-0067">ATP-binding</keyword>
<dbReference type="Pfam" id="PF02457">
    <property type="entry name" value="DAC"/>
    <property type="match status" value="1"/>
</dbReference>
<name>A0A2Z4FJR8_9DELT</name>
<dbReference type="GO" id="GO:0005524">
    <property type="term" value="F:ATP binding"/>
    <property type="evidence" value="ECO:0007669"/>
    <property type="project" value="UniProtKB-KW"/>
</dbReference>
<reference evidence="6 7" key="1">
    <citation type="submission" date="2018-06" db="EMBL/GenBank/DDBJ databases">
        <title>Lujinxingia sediminis gen. nov. sp. nov., a new facultative anaerobic member of the class Deltaproteobacteria, and proposal of Lujinxingaceae fam. nov.</title>
        <authorList>
            <person name="Guo L.-Y."/>
            <person name="Li C.-M."/>
            <person name="Wang S."/>
            <person name="Du Z.-J."/>
        </authorList>
    </citation>
    <scope>NUCLEOTIDE SEQUENCE [LARGE SCALE GENOMIC DNA]</scope>
    <source>
        <strain evidence="6 7">FA350</strain>
    </source>
</reference>
<dbReference type="Gene3D" id="2.170.120.30">
    <property type="match status" value="1"/>
</dbReference>
<dbReference type="Gene3D" id="3.40.1700.10">
    <property type="entry name" value="DNA integrity scanning protein, DisA, N-terminal domain"/>
    <property type="match status" value="1"/>
</dbReference>
<dbReference type="InterPro" id="IPR036888">
    <property type="entry name" value="DNA_integrity_DisA_N_sf"/>
</dbReference>
<dbReference type="Gene3D" id="2.170.120.40">
    <property type="entry name" value="YbbR-like domain"/>
    <property type="match status" value="1"/>
</dbReference>
<dbReference type="PROSITE" id="PS51794">
    <property type="entry name" value="DAC"/>
    <property type="match status" value="1"/>
</dbReference>
<dbReference type="PANTHER" id="PTHR34185:SF1">
    <property type="entry name" value="DIADENYLATE CYCLASE"/>
    <property type="match status" value="1"/>
</dbReference>
<dbReference type="InterPro" id="IPR003390">
    <property type="entry name" value="DNA_integrity_scan_DisA_N"/>
</dbReference>
<dbReference type="PANTHER" id="PTHR34185">
    <property type="entry name" value="DIADENYLATE CYCLASE"/>
    <property type="match status" value="1"/>
</dbReference>
<dbReference type="Proteomes" id="UP000249799">
    <property type="component" value="Chromosome"/>
</dbReference>
<keyword evidence="7" id="KW-1185">Reference proteome</keyword>
<dbReference type="GO" id="GO:0106408">
    <property type="term" value="F:diadenylate cyclase activity"/>
    <property type="evidence" value="ECO:0007669"/>
    <property type="project" value="UniProtKB-EC"/>
</dbReference>
<comment type="catalytic activity">
    <reaction evidence="1">
        <text>2 ATP = 3',3'-c-di-AMP + 2 diphosphate</text>
        <dbReference type="Rhea" id="RHEA:35655"/>
        <dbReference type="ChEBI" id="CHEBI:30616"/>
        <dbReference type="ChEBI" id="CHEBI:33019"/>
        <dbReference type="ChEBI" id="CHEBI:71500"/>
        <dbReference type="EC" id="2.7.7.85"/>
    </reaction>
</comment>
<accession>A0A2Z4FJR8</accession>
<evidence type="ECO:0000313" key="6">
    <source>
        <dbReference type="EMBL" id="AWV89120.1"/>
    </source>
</evidence>
<dbReference type="EMBL" id="CP030032">
    <property type="protein sequence ID" value="AWV89120.1"/>
    <property type="molecule type" value="Genomic_DNA"/>
</dbReference>
<dbReference type="GO" id="GO:0004016">
    <property type="term" value="F:adenylate cyclase activity"/>
    <property type="evidence" value="ECO:0007669"/>
    <property type="project" value="TreeGrafter"/>
</dbReference>
<dbReference type="SUPFAM" id="SSF143597">
    <property type="entry name" value="YojJ-like"/>
    <property type="match status" value="1"/>
</dbReference>
<dbReference type="Pfam" id="PF07949">
    <property type="entry name" value="YbbR"/>
    <property type="match status" value="1"/>
</dbReference>
<organism evidence="6 7">
    <name type="scientific">Bradymonas sediminis</name>
    <dbReference type="NCBI Taxonomy" id="1548548"/>
    <lineage>
        <taxon>Bacteria</taxon>
        <taxon>Deltaproteobacteria</taxon>
        <taxon>Bradymonadales</taxon>
        <taxon>Bradymonadaceae</taxon>
        <taxon>Bradymonas</taxon>
    </lineage>
</organism>
<dbReference type="InterPro" id="IPR050338">
    <property type="entry name" value="DisA"/>
</dbReference>
<protein>
    <submittedName>
        <fullName evidence="6">Uncharacterized protein</fullName>
    </submittedName>
</protein>
<evidence type="ECO:0000256" key="1">
    <source>
        <dbReference type="ARBA" id="ARBA00000877"/>
    </source>
</evidence>
<gene>
    <name evidence="6" type="ORF">DN745_07135</name>
</gene>
<evidence type="ECO:0000256" key="4">
    <source>
        <dbReference type="ARBA" id="ARBA00022741"/>
    </source>
</evidence>
<sequence length="487" mass="53978">MLESIARFFEVLAFNMRAADILDVLLTTVFLYAIFVWIRDRISRVVGFGIALIGVIYGLAHYLGLYLMLMVFRVGAVVIALAVVVVFQDDIRRLFEKIRVMNPWKASDPKFDQHQLEVLVEAVERMARGRVGALIVLPGREALGVHLHGGIEARATLSVPLLESIFHPKTPGHDGAVIIEDGRIDRIAVHLPLSTRHAKLNQGGTRHAAGLGLAERSDALVIVVSEERGTVSVAQEHELVVLDSAADLGPRIEAFHASSREHPEEVRWLPHWLTRNFRLKILALLVASTLWLFFAHRVENVRRTYEVPIEYRGLAEQWYVEEPKPINARVEFTGSERAFDNVDPARLKLSVDLSALSKGSQRIALEDAQLDAPAGISVAEINPPVLNLTASEMVKTKVAVRAQINGKPLPGYEVKKVVTEPGRVQVRVPKAMASTIRELQTEPISLEGLDTSKSLKVQLLPGKDIRFPGDAPPVVSVRLEIEKAAEH</sequence>
<evidence type="ECO:0000313" key="7">
    <source>
        <dbReference type="Proteomes" id="UP000249799"/>
    </source>
</evidence>
<dbReference type="OrthoDB" id="9807385at2"/>
<proteinExistence type="predicted"/>
<evidence type="ECO:0000256" key="2">
    <source>
        <dbReference type="ARBA" id="ARBA00022679"/>
    </source>
</evidence>